<dbReference type="InterPro" id="IPR000863">
    <property type="entry name" value="Sulfotransferase_dom"/>
</dbReference>
<dbReference type="Proteomes" id="UP000505306">
    <property type="component" value="Chromosome"/>
</dbReference>
<dbReference type="SUPFAM" id="SSF52540">
    <property type="entry name" value="P-loop containing nucleoside triphosphate hydrolases"/>
    <property type="match status" value="1"/>
</dbReference>
<organism evidence="2 3">
    <name type="scientific">Rasiella rasia</name>
    <dbReference type="NCBI Taxonomy" id="2744027"/>
    <lineage>
        <taxon>Bacteria</taxon>
        <taxon>Pseudomonadati</taxon>
        <taxon>Bacteroidota</taxon>
        <taxon>Flavobacteriia</taxon>
        <taxon>Flavobacteriales</taxon>
        <taxon>Flavobacteriaceae</taxon>
        <taxon>Rasiella</taxon>
    </lineage>
</organism>
<dbReference type="RefSeq" id="WP_164680637.1">
    <property type="nucleotide sequence ID" value="NZ_CP049057.1"/>
</dbReference>
<evidence type="ECO:0000313" key="2">
    <source>
        <dbReference type="EMBL" id="QIE60626.1"/>
    </source>
</evidence>
<evidence type="ECO:0000259" key="1">
    <source>
        <dbReference type="Pfam" id="PF00685"/>
    </source>
</evidence>
<name>A0A6G6GPW6_9FLAO</name>
<dbReference type="EMBL" id="CP049057">
    <property type="protein sequence ID" value="QIE60626.1"/>
    <property type="molecule type" value="Genomic_DNA"/>
</dbReference>
<keyword evidence="3" id="KW-1185">Reference proteome</keyword>
<dbReference type="Gene3D" id="3.40.50.300">
    <property type="entry name" value="P-loop containing nucleotide triphosphate hydrolases"/>
    <property type="match status" value="1"/>
</dbReference>
<feature type="domain" description="Sulfotransferase" evidence="1">
    <location>
        <begin position="6"/>
        <end position="228"/>
    </location>
</feature>
<gene>
    <name evidence="2" type="ORF">G5B37_13955</name>
</gene>
<dbReference type="InterPro" id="IPR027417">
    <property type="entry name" value="P-loop_NTPase"/>
</dbReference>
<accession>A0A6G6GPW6</accession>
<keyword evidence="2" id="KW-0808">Transferase</keyword>
<dbReference type="Pfam" id="PF00685">
    <property type="entry name" value="Sulfotransfer_1"/>
    <property type="match status" value="1"/>
</dbReference>
<evidence type="ECO:0000313" key="3">
    <source>
        <dbReference type="Proteomes" id="UP000505306"/>
    </source>
</evidence>
<reference evidence="2 3" key="1">
    <citation type="submission" date="2020-02" db="EMBL/GenBank/DDBJ databases">
        <title>Complete genome sequence of Flavobacteriaceae bacterium.</title>
        <authorList>
            <person name="Kim S.-J."/>
            <person name="Kim Y.-S."/>
            <person name="Kim K.-H."/>
        </authorList>
    </citation>
    <scope>NUCLEOTIDE SEQUENCE [LARGE SCALE GENOMIC DNA]</scope>
    <source>
        <strain evidence="2 3">RR4-40</strain>
    </source>
</reference>
<proteinExistence type="predicted"/>
<dbReference type="AlphaFoldDB" id="A0A6G6GPW6"/>
<sequence length="284" mass="33752">MNRFNKHIIIVGSARSGTSWLAETIAKQHRYRSLFEPEHEFQTKNGYLLCDKFIETSDAFKEGTAYLKNVFLNRVDSDWIAQNSNRKYKRHLWPFIPKKFVIKFVRCNLLAPYIQTRFNIPVLHIIRNPYEVLQSQQRVQFPWLYNLHHFTAQQNLVTLLKDTYNFDITNVASLSDLEKLTVRWCVENVVPITIQKAENKNYRLVRYEELRNDIHVFLQLCKEFNLEPLATIEKEYTKPSSKTHPKSDVLQKAPTKTTFLEAELQQINSILDIFEVDFYPRKYT</sequence>
<dbReference type="KEGG" id="mgel:G5B37_13955"/>
<protein>
    <submittedName>
        <fullName evidence="2">Sulfotransferase domain-containing protein</fullName>
    </submittedName>
</protein>
<dbReference type="GO" id="GO:0008146">
    <property type="term" value="F:sulfotransferase activity"/>
    <property type="evidence" value="ECO:0007669"/>
    <property type="project" value="InterPro"/>
</dbReference>